<gene>
    <name evidence="1" type="ORF">EHQ83_03430</name>
</gene>
<reference evidence="1 2" key="1">
    <citation type="journal article" date="2019" name="PLoS Negl. Trop. Dis.">
        <title>Revisiting the worldwide diversity of Leptospira species in the environment.</title>
        <authorList>
            <person name="Vincent A.T."/>
            <person name="Schiettekatte O."/>
            <person name="Bourhy P."/>
            <person name="Veyrier F.J."/>
            <person name="Picardeau M."/>
        </authorList>
    </citation>
    <scope>NUCLEOTIDE SEQUENCE [LARGE SCALE GENOMIC DNA]</scope>
    <source>
        <strain evidence="1 2">201702445</strain>
    </source>
</reference>
<dbReference type="AlphaFoldDB" id="A0A6N4QEE2"/>
<evidence type="ECO:0000313" key="1">
    <source>
        <dbReference type="EMBL" id="TGL88502.1"/>
    </source>
</evidence>
<dbReference type="EMBL" id="RQGM01000011">
    <property type="protein sequence ID" value="TGL88502.1"/>
    <property type="molecule type" value="Genomic_DNA"/>
</dbReference>
<comment type="caution">
    <text evidence="1">The sequence shown here is derived from an EMBL/GenBank/DDBJ whole genome shotgun (WGS) entry which is preliminary data.</text>
</comment>
<dbReference type="InterPro" id="IPR011458">
    <property type="entry name" value="DUF1564"/>
</dbReference>
<accession>A0A6N4QEE2</accession>
<dbReference type="Proteomes" id="UP000297613">
    <property type="component" value="Unassembled WGS sequence"/>
</dbReference>
<organism evidence="1 2">
    <name type="scientific">Leptospira yasudae</name>
    <dbReference type="NCBI Taxonomy" id="2202201"/>
    <lineage>
        <taxon>Bacteria</taxon>
        <taxon>Pseudomonadati</taxon>
        <taxon>Spirochaetota</taxon>
        <taxon>Spirochaetia</taxon>
        <taxon>Leptospirales</taxon>
        <taxon>Leptospiraceae</taxon>
        <taxon>Leptospira</taxon>
    </lineage>
</organism>
<proteinExistence type="predicted"/>
<name>A0A6N4QEE2_9LEPT</name>
<protein>
    <submittedName>
        <fullName evidence="1">DUF1564 domain-containing protein</fullName>
    </submittedName>
</protein>
<sequence>MGYMFLNTDHEIRSQLQDGYSITVTLLIPEQTLQRFSERDAKKLPKRIPELLRRYGKYMSAAKRIGKDAGRTLYQPCQGKNRLVRVNARISTGSWTFLGTLAQAHGVSRCFLFNYLLWLEELGVGDSIVNPMNEGVPTFHRYYSYILHLDLLDNRAIRKLECGPDPYFLTLDYRDWFPS</sequence>
<evidence type="ECO:0000313" key="2">
    <source>
        <dbReference type="Proteomes" id="UP000297613"/>
    </source>
</evidence>
<dbReference type="RefSeq" id="WP_135570537.1">
    <property type="nucleotide sequence ID" value="NZ_RQGK01000058.1"/>
</dbReference>
<dbReference type="Pfam" id="PF07600">
    <property type="entry name" value="DUF1564"/>
    <property type="match status" value="1"/>
</dbReference>